<evidence type="ECO:0000256" key="5">
    <source>
        <dbReference type="ARBA" id="ARBA00022777"/>
    </source>
</evidence>
<dbReference type="Gene3D" id="3.40.50.10330">
    <property type="entry name" value="Probable inorganic polyphosphate/atp-NAD kinase, domain 1"/>
    <property type="match status" value="1"/>
</dbReference>
<keyword evidence="7" id="KW-0594">Phospholipid biosynthesis</keyword>
<reference evidence="10 11" key="1">
    <citation type="submission" date="2011-04" db="EMBL/GenBank/DDBJ databases">
        <title>The Genome Sequence of Clostridium citroniae WAL-19142.</title>
        <authorList>
            <consortium name="The Broad Institute Genome Sequencing Platform"/>
            <person name="Earl A."/>
            <person name="Ward D."/>
            <person name="Feldgarden M."/>
            <person name="Gevers D."/>
            <person name="Warren Y.A."/>
            <person name="Tyrrell K.L."/>
            <person name="Citron D.M."/>
            <person name="Goldstein E.J."/>
            <person name="Daigneault M."/>
            <person name="Allen-Vercoe E."/>
            <person name="Young S.K."/>
            <person name="Zeng Q."/>
            <person name="Gargeya S."/>
            <person name="Fitzgerald M."/>
            <person name="Haas B."/>
            <person name="Abouelleil A."/>
            <person name="Alvarado L."/>
            <person name="Arachchi H.M."/>
            <person name="Berlin A."/>
            <person name="Brown A."/>
            <person name="Chapman S.B."/>
            <person name="Chen Z."/>
            <person name="Dunbar C."/>
            <person name="Freedman E."/>
            <person name="Gearin G."/>
            <person name="Gellesch M."/>
            <person name="Goldberg J."/>
            <person name="Griggs A."/>
            <person name="Gujja S."/>
            <person name="Heilman E.R."/>
            <person name="Heiman D."/>
            <person name="Howarth C."/>
            <person name="Larson L."/>
            <person name="Lui A."/>
            <person name="MacDonald P.J."/>
            <person name="Mehta T."/>
            <person name="Montmayeur A."/>
            <person name="Murphy C."/>
            <person name="Neiman D."/>
            <person name="Pearson M."/>
            <person name="Priest M."/>
            <person name="Roberts A."/>
            <person name="Saif S."/>
            <person name="Shea T."/>
            <person name="Shenoy N."/>
            <person name="Sisk P."/>
            <person name="Stolte C."/>
            <person name="Sykes S."/>
            <person name="White J."/>
            <person name="Yandava C."/>
            <person name="Wortman J."/>
            <person name="Nusbaum C."/>
            <person name="Birren B."/>
        </authorList>
    </citation>
    <scope>NUCLEOTIDE SEQUENCE [LARGE SCALE GENOMIC DNA]</scope>
    <source>
        <strain evidence="10 11">WAL-19142</strain>
    </source>
</reference>
<comment type="caution">
    <text evidence="10">The sequence shown here is derived from an EMBL/GenBank/DDBJ whole genome shotgun (WGS) entry which is preliminary data.</text>
</comment>
<dbReference type="InterPro" id="IPR050187">
    <property type="entry name" value="Lipid_Phosphate_FormReg"/>
</dbReference>
<dbReference type="PANTHER" id="PTHR12358:SF54">
    <property type="entry name" value="SPHINGOSINE KINASE RELATED PROTEIN"/>
    <property type="match status" value="1"/>
</dbReference>
<name>A0A0J9F5Y2_9FIRM</name>
<sequence length="308" mass="34070">MYNFIVNPNAGSGRGMNLWKVMARYMDNHNIEYEAFLTEGTGDARSIARKLTDGVREPRYIIVVGGDGTMNEVLDGVSFHAPLSLGYIPAGSGNDLARSLHMPRSVIKCLKKQLTPRHFTMIDYGVLSYGEQELSHRRFLVSAGIGYDAAVCQEALTSRCRQRLSRMGLGRLSYIILGIRQFFRCKSSKGYIVLDGVKKVEFNNILFISCHIQPSEGGGFLFAPKADGCDGKMNICVVSHATRTKLIPVLLSAFAGRRGRQKGVRNFECREIAIHTEAALPVHADGEFCGLQTDIQAGCIARKVRMMI</sequence>
<keyword evidence="5" id="KW-0418">Kinase</keyword>
<evidence type="ECO:0000256" key="7">
    <source>
        <dbReference type="ARBA" id="ARBA00023209"/>
    </source>
</evidence>
<dbReference type="Pfam" id="PF19279">
    <property type="entry name" value="YegS_C"/>
    <property type="match status" value="1"/>
</dbReference>
<dbReference type="GeneID" id="93165655"/>
<evidence type="ECO:0000259" key="9">
    <source>
        <dbReference type="PROSITE" id="PS50146"/>
    </source>
</evidence>
<dbReference type="InterPro" id="IPR045540">
    <property type="entry name" value="YegS/DAGK_C"/>
</dbReference>
<dbReference type="InterPro" id="IPR001206">
    <property type="entry name" value="Diacylglycerol_kinase_cat_dom"/>
</dbReference>
<dbReference type="AlphaFoldDB" id="A0A0J9F5Y2"/>
<accession>A0A0J9F5Y2</accession>
<keyword evidence="6" id="KW-0067">ATP-binding</keyword>
<dbReference type="InterPro" id="IPR016064">
    <property type="entry name" value="NAD/diacylglycerol_kinase_sf"/>
</dbReference>
<comment type="similarity">
    <text evidence="2">Belongs to the diacylglycerol/lipid kinase family.</text>
</comment>
<proteinExistence type="inferred from homology"/>
<evidence type="ECO:0000256" key="8">
    <source>
        <dbReference type="ARBA" id="ARBA00023264"/>
    </source>
</evidence>
<organism evidence="10 11">
    <name type="scientific">[Clostridium] citroniae WAL-19142</name>
    <dbReference type="NCBI Taxonomy" id="742734"/>
    <lineage>
        <taxon>Bacteria</taxon>
        <taxon>Bacillati</taxon>
        <taxon>Bacillota</taxon>
        <taxon>Clostridia</taxon>
        <taxon>Lachnospirales</taxon>
        <taxon>Lachnospiraceae</taxon>
        <taxon>Enterocloster</taxon>
    </lineage>
</organism>
<protein>
    <recommendedName>
        <fullName evidence="9">DAGKc domain-containing protein</fullName>
    </recommendedName>
</protein>
<dbReference type="OrthoDB" id="9786026at2"/>
<dbReference type="PATRIC" id="fig|742734.4.peg.935"/>
<keyword evidence="7" id="KW-0444">Lipid biosynthesis</keyword>
<dbReference type="Pfam" id="PF00781">
    <property type="entry name" value="DAGK_cat"/>
    <property type="match status" value="1"/>
</dbReference>
<evidence type="ECO:0000256" key="3">
    <source>
        <dbReference type="ARBA" id="ARBA00022679"/>
    </source>
</evidence>
<dbReference type="InterPro" id="IPR017438">
    <property type="entry name" value="ATP-NAD_kinase_N"/>
</dbReference>
<keyword evidence="8" id="KW-1208">Phospholipid metabolism</keyword>
<evidence type="ECO:0000256" key="2">
    <source>
        <dbReference type="ARBA" id="ARBA00005983"/>
    </source>
</evidence>
<dbReference type="PROSITE" id="PS50146">
    <property type="entry name" value="DAGK"/>
    <property type="match status" value="1"/>
</dbReference>
<evidence type="ECO:0000256" key="6">
    <source>
        <dbReference type="ARBA" id="ARBA00022840"/>
    </source>
</evidence>
<evidence type="ECO:0000313" key="11">
    <source>
        <dbReference type="Proteomes" id="UP000037392"/>
    </source>
</evidence>
<evidence type="ECO:0000256" key="4">
    <source>
        <dbReference type="ARBA" id="ARBA00022741"/>
    </source>
</evidence>
<keyword evidence="7" id="KW-0443">Lipid metabolism</keyword>
<gene>
    <name evidence="10" type="ORF">HMPREF9470_00881</name>
</gene>
<evidence type="ECO:0000256" key="1">
    <source>
        <dbReference type="ARBA" id="ARBA00001946"/>
    </source>
</evidence>
<dbReference type="Proteomes" id="UP000037392">
    <property type="component" value="Unassembled WGS sequence"/>
</dbReference>
<dbReference type="GO" id="GO:0016301">
    <property type="term" value="F:kinase activity"/>
    <property type="evidence" value="ECO:0007669"/>
    <property type="project" value="UniProtKB-KW"/>
</dbReference>
<dbReference type="SMART" id="SM00046">
    <property type="entry name" value="DAGKc"/>
    <property type="match status" value="1"/>
</dbReference>
<keyword evidence="3" id="KW-0808">Transferase</keyword>
<keyword evidence="4" id="KW-0547">Nucleotide-binding</keyword>
<dbReference type="Gene3D" id="2.60.200.40">
    <property type="match status" value="1"/>
</dbReference>
<dbReference type="PANTHER" id="PTHR12358">
    <property type="entry name" value="SPHINGOSINE KINASE"/>
    <property type="match status" value="1"/>
</dbReference>
<dbReference type="RefSeq" id="WP_007867044.1">
    <property type="nucleotide sequence ID" value="NZ_KQ235876.1"/>
</dbReference>
<comment type="cofactor">
    <cofactor evidence="1">
        <name>Mg(2+)</name>
        <dbReference type="ChEBI" id="CHEBI:18420"/>
    </cofactor>
</comment>
<feature type="domain" description="DAGKc" evidence="9">
    <location>
        <begin position="1"/>
        <end position="130"/>
    </location>
</feature>
<evidence type="ECO:0000313" key="10">
    <source>
        <dbReference type="EMBL" id="KMW23665.1"/>
    </source>
</evidence>
<dbReference type="GO" id="GO:0008654">
    <property type="term" value="P:phospholipid biosynthetic process"/>
    <property type="evidence" value="ECO:0007669"/>
    <property type="project" value="UniProtKB-KW"/>
</dbReference>
<dbReference type="SUPFAM" id="SSF111331">
    <property type="entry name" value="NAD kinase/diacylglycerol kinase-like"/>
    <property type="match status" value="1"/>
</dbReference>
<dbReference type="EMBL" id="ADLK01000005">
    <property type="protein sequence ID" value="KMW23665.1"/>
    <property type="molecule type" value="Genomic_DNA"/>
</dbReference>
<dbReference type="GO" id="GO:0005524">
    <property type="term" value="F:ATP binding"/>
    <property type="evidence" value="ECO:0007669"/>
    <property type="project" value="UniProtKB-KW"/>
</dbReference>